<dbReference type="Proteomes" id="UP000680750">
    <property type="component" value="Chromosome"/>
</dbReference>
<dbReference type="InterPro" id="IPR004211">
    <property type="entry name" value="Endonuclease_7"/>
</dbReference>
<dbReference type="KEGG" id="aser:Asera_64160"/>
<dbReference type="AlphaFoldDB" id="A0A810LEC3"/>
<protein>
    <recommendedName>
        <fullName evidence="4">Recombination endonuclease VII</fullName>
    </recommendedName>
</protein>
<feature type="region of interest" description="Disordered" evidence="1">
    <location>
        <begin position="285"/>
        <end position="313"/>
    </location>
</feature>
<dbReference type="InterPro" id="IPR044925">
    <property type="entry name" value="His-Me_finger_sf"/>
</dbReference>
<evidence type="ECO:0008006" key="4">
    <source>
        <dbReference type="Google" id="ProtNLM"/>
    </source>
</evidence>
<evidence type="ECO:0000313" key="3">
    <source>
        <dbReference type="Proteomes" id="UP000680750"/>
    </source>
</evidence>
<evidence type="ECO:0000256" key="1">
    <source>
        <dbReference type="SAM" id="MobiDB-lite"/>
    </source>
</evidence>
<accession>A0A810LEC3</accession>
<organism evidence="2 3">
    <name type="scientific">Actinocatenispora sera</name>
    <dbReference type="NCBI Taxonomy" id="390989"/>
    <lineage>
        <taxon>Bacteria</taxon>
        <taxon>Bacillati</taxon>
        <taxon>Actinomycetota</taxon>
        <taxon>Actinomycetes</taxon>
        <taxon>Micromonosporales</taxon>
        <taxon>Micromonosporaceae</taxon>
        <taxon>Actinocatenispora</taxon>
    </lineage>
</organism>
<evidence type="ECO:0000313" key="2">
    <source>
        <dbReference type="EMBL" id="BCJ32308.1"/>
    </source>
</evidence>
<reference evidence="2" key="1">
    <citation type="submission" date="2020-08" db="EMBL/GenBank/DDBJ databases">
        <title>Whole genome shotgun sequence of Actinocatenispora sera NBRC 101916.</title>
        <authorList>
            <person name="Komaki H."/>
            <person name="Tamura T."/>
        </authorList>
    </citation>
    <scope>NUCLEOTIDE SEQUENCE</scope>
    <source>
        <strain evidence="2">NBRC 101916</strain>
    </source>
</reference>
<keyword evidence="3" id="KW-1185">Reference proteome</keyword>
<gene>
    <name evidence="2" type="ORF">Asera_64160</name>
</gene>
<dbReference type="Pfam" id="PF02945">
    <property type="entry name" value="Endonuclease_7"/>
    <property type="match status" value="1"/>
</dbReference>
<dbReference type="InterPro" id="IPR038563">
    <property type="entry name" value="Endonuclease_7_sf"/>
</dbReference>
<dbReference type="Gene3D" id="3.40.1800.10">
    <property type="entry name" value="His-Me finger endonucleases"/>
    <property type="match status" value="1"/>
</dbReference>
<proteinExistence type="predicted"/>
<dbReference type="EMBL" id="AP023354">
    <property type="protein sequence ID" value="BCJ32308.1"/>
    <property type="molecule type" value="Genomic_DNA"/>
</dbReference>
<name>A0A810LEC3_9ACTN</name>
<sequence length="313" mass="34923">MAEVSSVGFPVGPLLGQMPEHRRLSVVWQLILDHDADGIERAIRDQLGTSCLTDVAEPWEVVDFDLLAVEGDDGRYHLQRGTTLVCGGVRRGKNPAGVVHKQWCSWWSDGNQYRIQPPSWAWGEAMVLTADRRGDRTVSWRVHPTGKVTTPDLVPPRRRCPEGAHLQWPAHVAGTKRLAQIRRRLLAEFGTACQACHRRFAVIVDHDHFTGRVRGMLCQICNSTIDRCLHLTGCARAAYLNAPPAAPLGLLYPKSNHEQLRSTDRDRIRLLGYNPLYRGPTATRRATSTVGRLAAPPHSELPTVHRPTQGSLF</sequence>
<dbReference type="SUPFAM" id="SSF54060">
    <property type="entry name" value="His-Me finger endonucleases"/>
    <property type="match status" value="1"/>
</dbReference>
<dbReference type="OrthoDB" id="581550at2"/>